<dbReference type="Pfam" id="PF01926">
    <property type="entry name" value="MMR_HSR1"/>
    <property type="match status" value="1"/>
</dbReference>
<dbReference type="EC" id="3.6.-.-" evidence="10"/>
<keyword evidence="5 10" id="KW-0547">Nucleotide-binding</keyword>
<keyword evidence="4 10" id="KW-0479">Metal-binding</keyword>
<keyword evidence="3 10" id="KW-0819">tRNA processing</keyword>
<dbReference type="Proteomes" id="UP000243688">
    <property type="component" value="Unassembled WGS sequence"/>
</dbReference>
<dbReference type="InterPro" id="IPR006073">
    <property type="entry name" value="GTP-bd"/>
</dbReference>
<dbReference type="GO" id="GO:0042802">
    <property type="term" value="F:identical protein binding"/>
    <property type="evidence" value="ECO:0007669"/>
    <property type="project" value="UniProtKB-ARBA"/>
</dbReference>
<comment type="subunit">
    <text evidence="10">Homodimer. Heterotetramer of two MnmE and two MnmG subunits.</text>
</comment>
<feature type="binding site" evidence="10">
    <location>
        <position position="255"/>
    </location>
    <ligand>
        <name>Mg(2+)</name>
        <dbReference type="ChEBI" id="CHEBI:18420"/>
    </ligand>
</feature>
<dbReference type="PROSITE" id="PS51709">
    <property type="entry name" value="G_TRME"/>
    <property type="match status" value="1"/>
</dbReference>
<dbReference type="CDD" id="cd14858">
    <property type="entry name" value="TrmE_N"/>
    <property type="match status" value="1"/>
</dbReference>
<keyword evidence="8 10" id="KW-0630">Potassium</keyword>
<dbReference type="Gene3D" id="3.40.50.300">
    <property type="entry name" value="P-loop containing nucleotide triphosphate hydrolases"/>
    <property type="match status" value="1"/>
</dbReference>
<feature type="binding site" evidence="10">
    <location>
        <begin position="249"/>
        <end position="255"/>
    </location>
    <ligand>
        <name>GTP</name>
        <dbReference type="ChEBI" id="CHEBI:37565"/>
    </ligand>
</feature>
<reference evidence="13 14" key="1">
    <citation type="submission" date="2016-12" db="EMBL/GenBank/DDBJ databases">
        <title>Candidatus Reconcilibacillus cellulovorans genome.</title>
        <authorList>
            <person name="Kolinko S."/>
            <person name="Wu Y.-W."/>
            <person name="Tachea F."/>
            <person name="Denzel E."/>
            <person name="Hiras J."/>
            <person name="Baecker N."/>
            <person name="Chan L.J."/>
            <person name="Eichorst S.A."/>
            <person name="Frey D."/>
            <person name="Adams P.D."/>
            <person name="Pray T."/>
            <person name="Tanjore D."/>
            <person name="Petzold C.J."/>
            <person name="Gladden J.M."/>
            <person name="Simmons B.A."/>
            <person name="Singer S.W."/>
        </authorList>
    </citation>
    <scope>NUCLEOTIDE SEQUENCE [LARGE SCALE GENOMIC DNA]</scope>
    <source>
        <strain evidence="13">JTherm</strain>
    </source>
</reference>
<keyword evidence="7 10" id="KW-0460">Magnesium</keyword>
<keyword evidence="9 10" id="KW-0342">GTP-binding</keyword>
<feature type="binding site" evidence="10">
    <location>
        <position position="458"/>
    </location>
    <ligand>
        <name>(6S)-5-formyl-5,6,7,8-tetrahydrofolate</name>
        <dbReference type="ChEBI" id="CHEBI:57457"/>
    </ligand>
</feature>
<feature type="binding site" evidence="10">
    <location>
        <position position="234"/>
    </location>
    <ligand>
        <name>Mg(2+)</name>
        <dbReference type="ChEBI" id="CHEBI:18420"/>
    </ligand>
</feature>
<feature type="binding site" evidence="10">
    <location>
        <position position="249"/>
    </location>
    <ligand>
        <name>K(+)</name>
        <dbReference type="ChEBI" id="CHEBI:29103"/>
    </ligand>
</feature>
<evidence type="ECO:0000256" key="6">
    <source>
        <dbReference type="ARBA" id="ARBA00022801"/>
    </source>
</evidence>
<feature type="binding site" evidence="10">
    <location>
        <begin position="230"/>
        <end position="235"/>
    </location>
    <ligand>
        <name>GTP</name>
        <dbReference type="ChEBI" id="CHEBI:37565"/>
    </ligand>
</feature>
<dbReference type="InterPro" id="IPR027266">
    <property type="entry name" value="TrmE/GcvT-like"/>
</dbReference>
<dbReference type="NCBIfam" id="TIGR00450">
    <property type="entry name" value="mnmE_trmE_thdF"/>
    <property type="match status" value="1"/>
</dbReference>
<dbReference type="FunFam" id="3.30.1360.120:FF:000003">
    <property type="entry name" value="tRNA modification GTPase MnmE"/>
    <property type="match status" value="1"/>
</dbReference>
<dbReference type="PANTHER" id="PTHR42714:SF2">
    <property type="entry name" value="TRNA MODIFICATION GTPASE GTPBP3, MITOCHONDRIAL"/>
    <property type="match status" value="1"/>
</dbReference>
<dbReference type="PANTHER" id="PTHR42714">
    <property type="entry name" value="TRNA MODIFICATION GTPASE GTPBP3"/>
    <property type="match status" value="1"/>
</dbReference>
<feature type="binding site" evidence="10">
    <location>
        <position position="22"/>
    </location>
    <ligand>
        <name>(6S)-5-formyl-5,6,7,8-tetrahydrofolate</name>
        <dbReference type="ChEBI" id="CHEBI:57457"/>
    </ligand>
</feature>
<dbReference type="InterPro" id="IPR027368">
    <property type="entry name" value="MnmE_dom2"/>
</dbReference>
<dbReference type="GO" id="GO:0046872">
    <property type="term" value="F:metal ion binding"/>
    <property type="evidence" value="ECO:0007669"/>
    <property type="project" value="UniProtKB-KW"/>
</dbReference>
<comment type="cofactor">
    <cofactor evidence="10">
        <name>K(+)</name>
        <dbReference type="ChEBI" id="CHEBI:29103"/>
    </cofactor>
    <text evidence="10">Binds 1 potassium ion per subunit.</text>
</comment>
<keyword evidence="6 10" id="KW-0378">Hydrolase</keyword>
<feature type="binding site" evidence="10">
    <location>
        <begin position="360"/>
        <end position="362"/>
    </location>
    <ligand>
        <name>GTP</name>
        <dbReference type="ChEBI" id="CHEBI:37565"/>
    </ligand>
</feature>
<evidence type="ECO:0000256" key="10">
    <source>
        <dbReference type="HAMAP-Rule" id="MF_00379"/>
    </source>
</evidence>
<evidence type="ECO:0000256" key="3">
    <source>
        <dbReference type="ARBA" id="ARBA00022694"/>
    </source>
</evidence>
<dbReference type="HAMAP" id="MF_00379">
    <property type="entry name" value="GTPase_MnmE"/>
    <property type="match status" value="1"/>
</dbReference>
<dbReference type="Gene3D" id="1.20.120.430">
    <property type="entry name" value="tRNA modification GTPase MnmE domain 2"/>
    <property type="match status" value="1"/>
</dbReference>
<feature type="binding site" evidence="10">
    <location>
        <position position="85"/>
    </location>
    <ligand>
        <name>(6S)-5-formyl-5,6,7,8-tetrahydrofolate</name>
        <dbReference type="ChEBI" id="CHEBI:57457"/>
    </ligand>
</feature>
<feature type="binding site" evidence="10">
    <location>
        <position position="124"/>
    </location>
    <ligand>
        <name>(6S)-5-formyl-5,6,7,8-tetrahydrofolate</name>
        <dbReference type="ChEBI" id="CHEBI:57457"/>
    </ligand>
</feature>
<dbReference type="AlphaFoldDB" id="A0A2A6E0E9"/>
<sequence length="458" mass="50515">MLDDTIAAVSTPPGQGGIAVIRMSGPDAVAVADRLFRSRRKLAEVPSHTVHYGRIVDPDSGETVEEVLVTVMRAPRSYTREDVVEIGCHGGFVAVKKVLELLFRHGARPAEPGEFTKRAFLNGRIDLSQAEAVMDLIRAKSDRAFRIARRQAEGVFSREVRRIRDGLLSLLAHMAVHIDYPEHDEPEITSAHIVKRCDEAIDAIDQLLRAANRGKVYREGLTAAIVGRPNVGKSSLLNALARENKAIVTDIPGTTRDLVEEYVTLADIPFRLLDTAGLRETEDVVEKIGIEKTRQALEEADLVLLVLDASRPLEEEDRSLAESVSVRASIAVVNKTDLPPAWDVLELMRWFPEERIVSVSAREGIGLDLLEQTAARCVLGGEVEPSEPVYVGNARHVALLEQAKRSLEEARKAAQNLVPVDFVQIDVQTAWEKLGEILGEQIGEALIDRIFSEFCLGK</sequence>
<keyword evidence="2 10" id="KW-0963">Cytoplasm</keyword>
<comment type="function">
    <text evidence="10">Exhibits a very high intrinsic GTPase hydrolysis rate. Involved in the addition of a carboxymethylaminomethyl (cmnm) group at the wobble position (U34) of certain tRNAs, forming tRNA-cmnm(5)s(2)U34.</text>
</comment>
<protein>
    <recommendedName>
        <fullName evidence="10">tRNA modification GTPase MnmE</fullName>
        <ecNumber evidence="10">3.6.-.-</ecNumber>
    </recommendedName>
</protein>
<evidence type="ECO:0000256" key="7">
    <source>
        <dbReference type="ARBA" id="ARBA00022842"/>
    </source>
</evidence>
<feature type="binding site" evidence="10">
    <location>
        <position position="254"/>
    </location>
    <ligand>
        <name>K(+)</name>
        <dbReference type="ChEBI" id="CHEBI:29103"/>
    </ligand>
</feature>
<dbReference type="Pfam" id="PF10396">
    <property type="entry name" value="TrmE_N"/>
    <property type="match status" value="1"/>
</dbReference>
<dbReference type="SUPFAM" id="SSF52540">
    <property type="entry name" value="P-loop containing nucleoside triphosphate hydrolases"/>
    <property type="match status" value="1"/>
</dbReference>
<dbReference type="Gene3D" id="3.30.1360.120">
    <property type="entry name" value="Probable tRNA modification gtpase trme, domain 1"/>
    <property type="match status" value="1"/>
</dbReference>
<dbReference type="InterPro" id="IPR018948">
    <property type="entry name" value="GTP-bd_TrmE_N"/>
</dbReference>
<evidence type="ECO:0000256" key="5">
    <source>
        <dbReference type="ARBA" id="ARBA00022741"/>
    </source>
</evidence>
<feature type="binding site" evidence="10">
    <location>
        <position position="251"/>
    </location>
    <ligand>
        <name>K(+)</name>
        <dbReference type="ChEBI" id="CHEBI:29103"/>
    </ligand>
</feature>
<feature type="binding site" evidence="10">
    <location>
        <begin position="274"/>
        <end position="277"/>
    </location>
    <ligand>
        <name>GTP</name>
        <dbReference type="ChEBI" id="CHEBI:37565"/>
    </ligand>
</feature>
<evidence type="ECO:0000256" key="11">
    <source>
        <dbReference type="RuleBase" id="RU003313"/>
    </source>
</evidence>
<dbReference type="Pfam" id="PF12631">
    <property type="entry name" value="MnmE_helical"/>
    <property type="match status" value="1"/>
</dbReference>
<comment type="similarity">
    <text evidence="1 10 11">Belongs to the TRAFAC class TrmE-Era-EngA-EngB-Septin-like GTPase superfamily. TrmE GTPase family.</text>
</comment>
<evidence type="ECO:0000313" key="13">
    <source>
        <dbReference type="EMBL" id="PDO10412.1"/>
    </source>
</evidence>
<comment type="caution">
    <text evidence="13">The sequence shown here is derived from an EMBL/GenBank/DDBJ whole genome shotgun (WGS) entry which is preliminary data.</text>
</comment>
<dbReference type="PRINTS" id="PR00326">
    <property type="entry name" value="GTP1OBG"/>
</dbReference>
<comment type="caution">
    <text evidence="10">Lacks conserved residue(s) required for the propagation of feature annotation.</text>
</comment>
<dbReference type="CDD" id="cd04164">
    <property type="entry name" value="trmE"/>
    <property type="match status" value="1"/>
</dbReference>
<dbReference type="GO" id="GO:0005525">
    <property type="term" value="F:GTP binding"/>
    <property type="evidence" value="ECO:0007669"/>
    <property type="project" value="UniProtKB-UniRule"/>
</dbReference>
<evidence type="ECO:0000313" key="14">
    <source>
        <dbReference type="Proteomes" id="UP000243688"/>
    </source>
</evidence>
<evidence type="ECO:0000256" key="8">
    <source>
        <dbReference type="ARBA" id="ARBA00022958"/>
    </source>
</evidence>
<evidence type="ECO:0000259" key="12">
    <source>
        <dbReference type="PROSITE" id="PS51709"/>
    </source>
</evidence>
<dbReference type="InterPro" id="IPR005225">
    <property type="entry name" value="Small_GTP-bd"/>
</dbReference>
<comment type="subcellular location">
    <subcellularLocation>
        <location evidence="10">Cytoplasm</location>
    </subcellularLocation>
</comment>
<dbReference type="GO" id="GO:0003924">
    <property type="term" value="F:GTPase activity"/>
    <property type="evidence" value="ECO:0007669"/>
    <property type="project" value="UniProtKB-UniRule"/>
</dbReference>
<dbReference type="InterPro" id="IPR027417">
    <property type="entry name" value="P-loop_NTPase"/>
</dbReference>
<dbReference type="GO" id="GO:0030488">
    <property type="term" value="P:tRNA methylation"/>
    <property type="evidence" value="ECO:0007669"/>
    <property type="project" value="TreeGrafter"/>
</dbReference>
<evidence type="ECO:0000256" key="2">
    <source>
        <dbReference type="ARBA" id="ARBA00022490"/>
    </source>
</evidence>
<accession>A0A2A6E0E9</accession>
<evidence type="ECO:0000256" key="9">
    <source>
        <dbReference type="ARBA" id="ARBA00023134"/>
    </source>
</evidence>
<dbReference type="InterPro" id="IPR025867">
    <property type="entry name" value="MnmE_helical"/>
</dbReference>
<proteinExistence type="inferred from homology"/>
<gene>
    <name evidence="10" type="primary">mnmE</name>
    <name evidence="10" type="synonym">trmE</name>
    <name evidence="13" type="ORF">BLM47_07765</name>
</gene>
<dbReference type="NCBIfam" id="TIGR00231">
    <property type="entry name" value="small_GTP"/>
    <property type="match status" value="1"/>
</dbReference>
<dbReference type="GO" id="GO:0005829">
    <property type="term" value="C:cytosol"/>
    <property type="evidence" value="ECO:0007669"/>
    <property type="project" value="TreeGrafter"/>
</dbReference>
<evidence type="ECO:0000256" key="1">
    <source>
        <dbReference type="ARBA" id="ARBA00011043"/>
    </source>
</evidence>
<dbReference type="GO" id="GO:0002098">
    <property type="term" value="P:tRNA wobble uridine modification"/>
    <property type="evidence" value="ECO:0007669"/>
    <property type="project" value="TreeGrafter"/>
</dbReference>
<evidence type="ECO:0000256" key="4">
    <source>
        <dbReference type="ARBA" id="ARBA00022723"/>
    </source>
</evidence>
<dbReference type="EMBL" id="MOXJ01000015">
    <property type="protein sequence ID" value="PDO10412.1"/>
    <property type="molecule type" value="Genomic_DNA"/>
</dbReference>
<dbReference type="InterPro" id="IPR031168">
    <property type="entry name" value="G_TrmE"/>
</dbReference>
<dbReference type="InterPro" id="IPR004520">
    <property type="entry name" value="GTPase_MnmE"/>
</dbReference>
<dbReference type="FunFam" id="3.40.50.300:FF:000494">
    <property type="entry name" value="tRNA modification GTPase MnmE"/>
    <property type="match status" value="1"/>
</dbReference>
<feature type="domain" description="TrmE-type G" evidence="12">
    <location>
        <begin position="220"/>
        <end position="379"/>
    </location>
</feature>
<name>A0A2A6E0E9_9BACL</name>
<feature type="binding site" evidence="10">
    <location>
        <position position="230"/>
    </location>
    <ligand>
        <name>K(+)</name>
        <dbReference type="ChEBI" id="CHEBI:29103"/>
    </ligand>
</feature>
<organism evidence="13 14">
    <name type="scientific">Candidatus Reconcilbacillus cellulovorans</name>
    <dbReference type="NCBI Taxonomy" id="1906605"/>
    <lineage>
        <taxon>Bacteria</taxon>
        <taxon>Bacillati</taxon>
        <taxon>Bacillota</taxon>
        <taxon>Bacilli</taxon>
        <taxon>Bacillales</taxon>
        <taxon>Paenibacillaceae</taxon>
        <taxon>Candidatus Reconcilbacillus</taxon>
    </lineage>
</organism>